<evidence type="ECO:0000313" key="2">
    <source>
        <dbReference type="EMBL" id="TGE37271.1"/>
    </source>
</evidence>
<feature type="compositionally biased region" description="Gly residues" evidence="1">
    <location>
        <begin position="82"/>
        <end position="95"/>
    </location>
</feature>
<evidence type="ECO:0000313" key="3">
    <source>
        <dbReference type="Proteomes" id="UP000298460"/>
    </source>
</evidence>
<keyword evidence="3" id="KW-1185">Reference proteome</keyword>
<protein>
    <submittedName>
        <fullName evidence="2">Uncharacterized protein</fullName>
    </submittedName>
</protein>
<feature type="region of interest" description="Disordered" evidence="1">
    <location>
        <begin position="129"/>
        <end position="171"/>
    </location>
</feature>
<sequence>MFGNQQAMPQQNQSFRPPIALGQFGGGNYSPMFGRGLQRFLPMMGGQGGLPMPPGLGRILNGLGGGLGRSIPWANGIPGGNPGWGAGPQSAGGQGYVAPDYPPQGFGQQQLQHPMPPAQGYPPQGYPLQGYAPQGNNQGYGGQMPVQPAWEQPKKGGIKGFISNLMTKRKR</sequence>
<dbReference type="Proteomes" id="UP000298460">
    <property type="component" value="Unassembled WGS sequence"/>
</dbReference>
<reference evidence="2 3" key="1">
    <citation type="submission" date="2019-03" db="EMBL/GenBank/DDBJ databases">
        <title>Draft Genome Sequence of Desulfosporosinus fructosivorans Strain 63.6F, Isolated from Marine Sediment in the Baltic Sea.</title>
        <authorList>
            <person name="Hausmann B."/>
            <person name="Vandieken V."/>
            <person name="Pjevac P."/>
            <person name="Schreck K."/>
            <person name="Herbold C.W."/>
            <person name="Loy A."/>
        </authorList>
    </citation>
    <scope>NUCLEOTIDE SEQUENCE [LARGE SCALE GENOMIC DNA]</scope>
    <source>
        <strain evidence="2 3">63.6F</strain>
    </source>
</reference>
<organism evidence="2 3">
    <name type="scientific">Desulfosporosinus fructosivorans</name>
    <dbReference type="NCBI Taxonomy" id="2018669"/>
    <lineage>
        <taxon>Bacteria</taxon>
        <taxon>Bacillati</taxon>
        <taxon>Bacillota</taxon>
        <taxon>Clostridia</taxon>
        <taxon>Eubacteriales</taxon>
        <taxon>Desulfitobacteriaceae</taxon>
        <taxon>Desulfosporosinus</taxon>
    </lineage>
</organism>
<dbReference type="RefSeq" id="WP_135548283.1">
    <property type="nucleotide sequence ID" value="NZ_SPQQ01000005.1"/>
</dbReference>
<proteinExistence type="predicted"/>
<name>A0A4Z0R2J3_9FIRM</name>
<accession>A0A4Z0R2J3</accession>
<gene>
    <name evidence="2" type="ORF">E4K67_15570</name>
</gene>
<dbReference type="OrthoDB" id="1799401at2"/>
<dbReference type="EMBL" id="SPQQ01000005">
    <property type="protein sequence ID" value="TGE37271.1"/>
    <property type="molecule type" value="Genomic_DNA"/>
</dbReference>
<comment type="caution">
    <text evidence="2">The sequence shown here is derived from an EMBL/GenBank/DDBJ whole genome shotgun (WGS) entry which is preliminary data.</text>
</comment>
<feature type="region of interest" description="Disordered" evidence="1">
    <location>
        <begin position="82"/>
        <end position="102"/>
    </location>
</feature>
<evidence type="ECO:0000256" key="1">
    <source>
        <dbReference type="SAM" id="MobiDB-lite"/>
    </source>
</evidence>
<dbReference type="AlphaFoldDB" id="A0A4Z0R2J3"/>